<keyword evidence="2" id="KW-0378">Hydrolase</keyword>
<proteinExistence type="inferred from homology"/>
<organism evidence="7 8">
    <name type="scientific">Astathelohania contejeani</name>
    <dbReference type="NCBI Taxonomy" id="164912"/>
    <lineage>
        <taxon>Eukaryota</taxon>
        <taxon>Fungi</taxon>
        <taxon>Fungi incertae sedis</taxon>
        <taxon>Microsporidia</taxon>
        <taxon>Astathelohaniidae</taxon>
        <taxon>Astathelohania</taxon>
    </lineage>
</organism>
<dbReference type="Gene3D" id="1.25.40.1050">
    <property type="match status" value="1"/>
</dbReference>
<name>A0ABQ7HWQ1_9MICR</name>
<dbReference type="Pfam" id="PF03159">
    <property type="entry name" value="XRN_N"/>
    <property type="match status" value="1"/>
</dbReference>
<dbReference type="CDD" id="cd18673">
    <property type="entry name" value="PIN_XRN1-2-like"/>
    <property type="match status" value="1"/>
</dbReference>
<evidence type="ECO:0000256" key="1">
    <source>
        <dbReference type="ARBA" id="ARBA00022722"/>
    </source>
</evidence>
<feature type="domain" description="Xrn1 N-terminal" evidence="5">
    <location>
        <begin position="1"/>
        <end position="242"/>
    </location>
</feature>
<dbReference type="EMBL" id="SBIQ01000231">
    <property type="protein sequence ID" value="KAF7682535.1"/>
    <property type="molecule type" value="Genomic_DNA"/>
</dbReference>
<evidence type="ECO:0000256" key="2">
    <source>
        <dbReference type="ARBA" id="ARBA00022801"/>
    </source>
</evidence>
<evidence type="ECO:0000259" key="6">
    <source>
        <dbReference type="Pfam" id="PF17846"/>
    </source>
</evidence>
<dbReference type="PANTHER" id="PTHR12341">
    <property type="entry name" value="5'-&gt;3' EXORIBONUCLEASE"/>
    <property type="match status" value="1"/>
</dbReference>
<comment type="caution">
    <text evidence="7">The sequence shown here is derived from an EMBL/GenBank/DDBJ whole genome shotgun (WGS) entry which is preliminary data.</text>
</comment>
<feature type="domain" description="Xrn1 helical" evidence="6">
    <location>
        <begin position="303"/>
        <end position="391"/>
    </location>
</feature>
<dbReference type="Gene3D" id="3.40.50.12390">
    <property type="match status" value="2"/>
</dbReference>
<protein>
    <submittedName>
        <fullName evidence="7">5'-3' exoribonuclease 4</fullName>
    </submittedName>
</protein>
<dbReference type="InterPro" id="IPR027073">
    <property type="entry name" value="5_3_exoribonuclease"/>
</dbReference>
<dbReference type="InterPro" id="IPR041412">
    <property type="entry name" value="Xrn1_helical"/>
</dbReference>
<gene>
    <name evidence="7" type="primary">XRN4</name>
    <name evidence="7" type="ORF">TCON_2241</name>
</gene>
<evidence type="ECO:0000259" key="5">
    <source>
        <dbReference type="Pfam" id="PF03159"/>
    </source>
</evidence>
<dbReference type="InterPro" id="IPR004859">
    <property type="entry name" value="Xrn1_N"/>
</dbReference>
<comment type="similarity">
    <text evidence="4">Belongs to the 5'-3' exonuclease family.</text>
</comment>
<evidence type="ECO:0000313" key="7">
    <source>
        <dbReference type="EMBL" id="KAF7682535.1"/>
    </source>
</evidence>
<accession>A0ABQ7HWQ1</accession>
<keyword evidence="8" id="KW-1185">Reference proteome</keyword>
<keyword evidence="3" id="KW-0269">Exonuclease</keyword>
<dbReference type="Pfam" id="PF17846">
    <property type="entry name" value="XRN_M"/>
    <property type="match status" value="2"/>
</dbReference>
<evidence type="ECO:0000256" key="4">
    <source>
        <dbReference type="ARBA" id="ARBA00038299"/>
    </source>
</evidence>
<feature type="domain" description="Xrn1 helical" evidence="6">
    <location>
        <begin position="400"/>
        <end position="587"/>
    </location>
</feature>
<dbReference type="Proteomes" id="UP001516464">
    <property type="component" value="Unassembled WGS sequence"/>
</dbReference>
<keyword evidence="1" id="KW-0540">Nuclease</keyword>
<evidence type="ECO:0000256" key="3">
    <source>
        <dbReference type="ARBA" id="ARBA00022839"/>
    </source>
</evidence>
<dbReference type="PANTHER" id="PTHR12341:SF7">
    <property type="entry name" value="5'-3' EXORIBONUCLEASE 1"/>
    <property type="match status" value="1"/>
</dbReference>
<evidence type="ECO:0000313" key="8">
    <source>
        <dbReference type="Proteomes" id="UP001516464"/>
    </source>
</evidence>
<sequence>MGVPSLFRWLTEKYPDALQPLSYQNRTDILYLDFNAIVHNASRSPIAPDARSDSETYRNICAMVDAMIESVRPAQMLFISVDGVAPRAKLLQQRARRYRSADEALNSGKQFFAERANVVDSAMEKIDTEGATLQYQSEDLINECDEIFDANSITPGTQFMERLDNAMDIYIKHRLSCDPLWKNITVVYSGSRVPGEGEQKIMSFIRKQNLRSKKTRHLIYSPDADLIFLALSQHDKNVNVMRPDPGFSDNMRRCQCNSCGKTGHSSMVCGKFQVQPYVVLVTAVLRDNLALQFKSAIKRPFLKERIIDDWIFMCFFVGNDFLPTLPCFEIRCEAIEDLTSLISMNYNECGRYITENDHIDPKVLRYFLRLLACKEDSFYLKKLNAIRAIRKRYNPHTVFEEIPLHTSAGKMKYYHEKLGVEGPDDVSKICSNYLEGLAWTYMYYYRGVPSWDWCYQYHYAPFVADLCRMSTIKQKFKLGRPLTPLEQVMVVIPPMSSDLVPSGLVKLFDDNTNKVYSGEIKIDMFDKILPWQGIVLLPIKDMSDYLNKVRNEISNLSVEDIARNVNSKDIMYFSDKNALFVPINALYNSFKVGMDLKGFGLVGKAVPNPYVTFHGDIAECPDSKSYKNTTLSVFFEWE</sequence>
<reference evidence="7 8" key="1">
    <citation type="submission" date="2019-01" db="EMBL/GenBank/DDBJ databases">
        <title>Genomes sequencing and comparative genomics of infectious freshwater microsporidia, Cucumispora dikerogammari and Thelohania contejeani.</title>
        <authorList>
            <person name="Cormier A."/>
            <person name="Giraud I."/>
            <person name="Wattier R."/>
            <person name="Teixeira M."/>
            <person name="Grandjean F."/>
            <person name="Rigaud T."/>
            <person name="Cordaux R."/>
        </authorList>
    </citation>
    <scope>NUCLEOTIDE SEQUENCE [LARGE SCALE GENOMIC DNA]</scope>
    <source>
        <strain evidence="7">T1</strain>
        <tissue evidence="7">Spores</tissue>
    </source>
</reference>